<evidence type="ECO:0000256" key="1">
    <source>
        <dbReference type="SAM" id="Phobius"/>
    </source>
</evidence>
<gene>
    <name evidence="2" type="ORF">PUMCH_005224</name>
</gene>
<keyword evidence="1" id="KW-0812">Transmembrane</keyword>
<evidence type="ECO:0000313" key="2">
    <source>
        <dbReference type="EMBL" id="WPK27803.1"/>
    </source>
</evidence>
<dbReference type="AlphaFoldDB" id="A0AAX4HGQ5"/>
<keyword evidence="2" id="KW-0496">Mitochondrion</keyword>
<keyword evidence="1" id="KW-1133">Transmembrane helix</keyword>
<organism evidence="2 3">
    <name type="scientific">Australozyma saopauloensis</name>
    <dbReference type="NCBI Taxonomy" id="291208"/>
    <lineage>
        <taxon>Eukaryota</taxon>
        <taxon>Fungi</taxon>
        <taxon>Dikarya</taxon>
        <taxon>Ascomycota</taxon>
        <taxon>Saccharomycotina</taxon>
        <taxon>Pichiomycetes</taxon>
        <taxon>Metschnikowiaceae</taxon>
        <taxon>Australozyma</taxon>
    </lineage>
</organism>
<proteinExistence type="predicted"/>
<reference evidence="2 3" key="1">
    <citation type="submission" date="2023-10" db="EMBL/GenBank/DDBJ databases">
        <title>Draft Genome Sequence of Candida saopaulonensis from a very Premature Infant with Sepsis.</title>
        <authorList>
            <person name="Ning Y."/>
            <person name="Dai R."/>
            <person name="Xiao M."/>
            <person name="Xu Y."/>
            <person name="Yan Q."/>
            <person name="Zhang L."/>
        </authorList>
    </citation>
    <scope>NUCLEOTIDE SEQUENCE [LARGE SCALE GENOMIC DNA]</scope>
    <source>
        <strain evidence="2 3">19XY460</strain>
    </source>
</reference>
<protein>
    <submittedName>
        <fullName evidence="2">ATP synthase subunit 8</fullName>
    </submittedName>
</protein>
<sequence length="48" mass="5711">MPQLTAMYFSHLYWGEVITIMSTMVFMSQMLLPEILMMMMARNMMSKL</sequence>
<dbReference type="Proteomes" id="UP001338582">
    <property type="component" value="Mitochondrion MT"/>
</dbReference>
<dbReference type="EMBL" id="CP138902">
    <property type="protein sequence ID" value="WPK27803.1"/>
    <property type="molecule type" value="Genomic_DNA"/>
</dbReference>
<feature type="transmembrane region" description="Helical" evidence="1">
    <location>
        <begin position="12"/>
        <end position="32"/>
    </location>
</feature>
<geneLocation type="mitochondrion" evidence="2"/>
<accession>A0AAX4HGQ5</accession>
<keyword evidence="1" id="KW-0472">Membrane</keyword>
<evidence type="ECO:0000313" key="3">
    <source>
        <dbReference type="Proteomes" id="UP001338582"/>
    </source>
</evidence>
<keyword evidence="3" id="KW-1185">Reference proteome</keyword>
<name>A0AAX4HGQ5_9ASCO</name>